<dbReference type="Proteomes" id="UP001165962">
    <property type="component" value="Unassembled WGS sequence"/>
</dbReference>
<dbReference type="EMBL" id="JAAOIW010000011">
    <property type="protein sequence ID" value="NHN33131.1"/>
    <property type="molecule type" value="Genomic_DNA"/>
</dbReference>
<keyword evidence="2" id="KW-1185">Reference proteome</keyword>
<dbReference type="RefSeq" id="WP_166153444.1">
    <property type="nucleotide sequence ID" value="NZ_JAAOIW010000011.1"/>
</dbReference>
<name>A0ABX0JH09_9BACL</name>
<organism evidence="1 2">
    <name type="scientific">Paenibacillus agricola</name>
    <dbReference type="NCBI Taxonomy" id="2716264"/>
    <lineage>
        <taxon>Bacteria</taxon>
        <taxon>Bacillati</taxon>
        <taxon>Bacillota</taxon>
        <taxon>Bacilli</taxon>
        <taxon>Bacillales</taxon>
        <taxon>Paenibacillaceae</taxon>
        <taxon>Paenibacillus</taxon>
    </lineage>
</organism>
<comment type="caution">
    <text evidence="1">The sequence shown here is derived from an EMBL/GenBank/DDBJ whole genome shotgun (WGS) entry which is preliminary data.</text>
</comment>
<accession>A0ABX0JH09</accession>
<evidence type="ECO:0000313" key="2">
    <source>
        <dbReference type="Proteomes" id="UP001165962"/>
    </source>
</evidence>
<gene>
    <name evidence="1" type="ORF">G9U52_25265</name>
</gene>
<evidence type="ECO:0000313" key="1">
    <source>
        <dbReference type="EMBL" id="NHN33131.1"/>
    </source>
</evidence>
<protein>
    <recommendedName>
        <fullName evidence="3">Toxin ETX/toxin MTX2</fullName>
    </recommendedName>
</protein>
<sequence length="242" mass="27646">MSGIKKDMKDLITKAVFFIFLLSLFFNNSVVEADNSGIVNTSVYDAVYRAAAHRSVNNSVYQRVYDREGFGHKLILPTVLESVYSEELKAKLDLRKTNIQENITFIPKEVFGDVNFSGSLVIPTHNLTNQINLNFDQFKSEEIIDPTTQLSTMKLNLPIQYIEVKSAADTRTKIKTSDNYSVIIDIDFKEPVMILEYTIHFKNNAEVIHNDNSSKYQLGQQVGIYRTEYSAQVLIETELLQK</sequence>
<reference evidence="1" key="1">
    <citation type="submission" date="2020-03" db="EMBL/GenBank/DDBJ databases">
        <title>Draft sequencing of Paenibacilllus sp. S3N08.</title>
        <authorList>
            <person name="Kim D.-U."/>
        </authorList>
    </citation>
    <scope>NUCLEOTIDE SEQUENCE</scope>
    <source>
        <strain evidence="1">S3N08</strain>
    </source>
</reference>
<evidence type="ECO:0008006" key="3">
    <source>
        <dbReference type="Google" id="ProtNLM"/>
    </source>
</evidence>
<proteinExistence type="predicted"/>